<accession>A0A286RK88</accession>
<reference evidence="2 3" key="1">
    <citation type="journal article" name="Front. Microbiol.">
        <title>Sugar Metabolism of the First Thermophilic Planctomycete Thermogutta terrifontis: Comparative Genomic and Transcriptomic Approaches.</title>
        <authorList>
            <person name="Elcheninov A.G."/>
            <person name="Menzel P."/>
            <person name="Gudbergsdottir S.R."/>
            <person name="Slesarev A.I."/>
            <person name="Kadnikov V.V."/>
            <person name="Krogh A."/>
            <person name="Bonch-Osmolovskaya E.A."/>
            <person name="Peng X."/>
            <person name="Kublanov I.V."/>
        </authorList>
    </citation>
    <scope>NUCLEOTIDE SEQUENCE [LARGE SCALE GENOMIC DNA]</scope>
    <source>
        <strain evidence="2 3">R1</strain>
    </source>
</reference>
<dbReference type="KEGG" id="ttf:THTE_3759"/>
<dbReference type="Proteomes" id="UP000215086">
    <property type="component" value="Chromosome"/>
</dbReference>
<dbReference type="InterPro" id="IPR008947">
    <property type="entry name" value="PLipase_C/P1_nuclease_dom_sf"/>
</dbReference>
<proteinExistence type="predicted"/>
<keyword evidence="1" id="KW-0732">Signal</keyword>
<evidence type="ECO:0000256" key="1">
    <source>
        <dbReference type="SAM" id="SignalP"/>
    </source>
</evidence>
<gene>
    <name evidence="2" type="ORF">THTE_3759</name>
</gene>
<dbReference type="SUPFAM" id="SSF48537">
    <property type="entry name" value="Phospholipase C/P1 nuclease"/>
    <property type="match status" value="1"/>
</dbReference>
<protein>
    <submittedName>
        <fullName evidence="2">Uncharacterized protein</fullName>
    </submittedName>
</protein>
<organism evidence="2 3">
    <name type="scientific">Thermogutta terrifontis</name>
    <dbReference type="NCBI Taxonomy" id="1331910"/>
    <lineage>
        <taxon>Bacteria</taxon>
        <taxon>Pseudomonadati</taxon>
        <taxon>Planctomycetota</taxon>
        <taxon>Planctomycetia</taxon>
        <taxon>Pirellulales</taxon>
        <taxon>Thermoguttaceae</taxon>
        <taxon>Thermogutta</taxon>
    </lineage>
</organism>
<dbReference type="EMBL" id="CP018477">
    <property type="protein sequence ID" value="ASV76360.1"/>
    <property type="molecule type" value="Genomic_DNA"/>
</dbReference>
<dbReference type="RefSeq" id="WP_095416162.1">
    <property type="nucleotide sequence ID" value="NZ_CP018477.1"/>
</dbReference>
<feature type="signal peptide" evidence="1">
    <location>
        <begin position="1"/>
        <end position="21"/>
    </location>
</feature>
<dbReference type="Gene3D" id="1.10.575.10">
    <property type="entry name" value="P1 Nuclease"/>
    <property type="match status" value="1"/>
</dbReference>
<dbReference type="OrthoDB" id="178378at2"/>
<evidence type="ECO:0000313" key="3">
    <source>
        <dbReference type="Proteomes" id="UP000215086"/>
    </source>
</evidence>
<sequence length="463" mass="50606">MLRYACLAVGILGLVVGTAHAWGPHPQITRAALEVLPNLEEVKEKLGESNLAALQEYCWLPDHRGRDLGSFYADDFLLIPDLPRHVGHVMPSVKVTFEPYFRHALLALRTETPTNACRQLGPLVHFVEDVGAPPHAKENCPHHGELENWVKAELISIKGYQPKLLGHTDEEALAGLLKRIERLVEFSKERAERALPLVSQPNPDRSQVEPIILESALETARVTADVLYTVFTLGLKPGPGPGSAHLTVLVSAPKLMENNDQEARVVLLGSPYSTLTQVQSTNTTDQWLGKAEFHNLPAGAYELAVYRPGALPGKASVTLADGEAKQIEIPLLPSDPPQNLVYNPDFTLRTLPIETPDRWTVTTNGPNKVWTSATMVIKPGTTYRCGAALKSSNATVTFIAQPAQKPGKTVAPVRVSINGAQTDQKHYEVELTADEDHSTLVVQISGTDDAPNLIEKVWVIPAR</sequence>
<name>A0A286RK88_9BACT</name>
<dbReference type="AlphaFoldDB" id="A0A286RK88"/>
<keyword evidence="3" id="KW-1185">Reference proteome</keyword>
<evidence type="ECO:0000313" key="2">
    <source>
        <dbReference type="EMBL" id="ASV76360.1"/>
    </source>
</evidence>
<feature type="chain" id="PRO_5012109095" evidence="1">
    <location>
        <begin position="22"/>
        <end position="463"/>
    </location>
</feature>
<dbReference type="GO" id="GO:0016788">
    <property type="term" value="F:hydrolase activity, acting on ester bonds"/>
    <property type="evidence" value="ECO:0007669"/>
    <property type="project" value="InterPro"/>
</dbReference>